<keyword evidence="3" id="KW-1185">Reference proteome</keyword>
<dbReference type="PANTHER" id="PTHR36974:SF1">
    <property type="entry name" value="DOXX FAMILY MEMBRANE PROTEIN"/>
    <property type="match status" value="1"/>
</dbReference>
<feature type="transmembrane region" description="Helical" evidence="1">
    <location>
        <begin position="67"/>
        <end position="91"/>
    </location>
</feature>
<evidence type="ECO:0000313" key="3">
    <source>
        <dbReference type="Proteomes" id="UP000281955"/>
    </source>
</evidence>
<keyword evidence="1" id="KW-0472">Membrane</keyword>
<sequence>MHRLAPGRRTLASLLATSGALHFAHPEPFVRIVPPMIGHQRTWVYVSGAAELGCAAGLLARGRVRRAAALSTAALLVAVFPANVWMAWSAWRDRRSVAYLLATLVRLPLQVPLVAAALSVR</sequence>
<name>A0A420XS01_9ACTN</name>
<protein>
    <submittedName>
        <fullName evidence="2">Putative membrane protein</fullName>
    </submittedName>
</protein>
<gene>
    <name evidence="2" type="ORF">CLV35_1377</name>
</gene>
<comment type="caution">
    <text evidence="2">The sequence shown here is derived from an EMBL/GenBank/DDBJ whole genome shotgun (WGS) entry which is preliminary data.</text>
</comment>
<keyword evidence="1" id="KW-1133">Transmembrane helix</keyword>
<accession>A0A420XS01</accession>
<feature type="transmembrane region" description="Helical" evidence="1">
    <location>
        <begin position="97"/>
        <end position="120"/>
    </location>
</feature>
<dbReference type="RefSeq" id="WP_121192692.1">
    <property type="nucleotide sequence ID" value="NZ_RBWV01000010.1"/>
</dbReference>
<keyword evidence="1" id="KW-0812">Transmembrane</keyword>
<dbReference type="InParanoid" id="A0A420XS01"/>
<proteinExistence type="predicted"/>
<reference evidence="2 3" key="1">
    <citation type="submission" date="2018-10" db="EMBL/GenBank/DDBJ databases">
        <title>Genomic Encyclopedia of Archaeal and Bacterial Type Strains, Phase II (KMG-II): from individual species to whole genera.</title>
        <authorList>
            <person name="Goeker M."/>
        </authorList>
    </citation>
    <scope>NUCLEOTIDE SEQUENCE [LARGE SCALE GENOMIC DNA]</scope>
    <source>
        <strain evidence="2 3">RP-AC37</strain>
    </source>
</reference>
<evidence type="ECO:0000313" key="2">
    <source>
        <dbReference type="EMBL" id="RKS77683.1"/>
    </source>
</evidence>
<evidence type="ECO:0000256" key="1">
    <source>
        <dbReference type="SAM" id="Phobius"/>
    </source>
</evidence>
<dbReference type="AlphaFoldDB" id="A0A420XS01"/>
<dbReference type="PANTHER" id="PTHR36974">
    <property type="entry name" value="MEMBRANE PROTEIN-RELATED"/>
    <property type="match status" value="1"/>
</dbReference>
<organism evidence="2 3">
    <name type="scientific">Motilibacter peucedani</name>
    <dbReference type="NCBI Taxonomy" id="598650"/>
    <lineage>
        <taxon>Bacteria</taxon>
        <taxon>Bacillati</taxon>
        <taxon>Actinomycetota</taxon>
        <taxon>Actinomycetes</taxon>
        <taxon>Motilibacterales</taxon>
        <taxon>Motilibacteraceae</taxon>
        <taxon>Motilibacter</taxon>
    </lineage>
</organism>
<dbReference type="Proteomes" id="UP000281955">
    <property type="component" value="Unassembled WGS sequence"/>
</dbReference>
<dbReference type="EMBL" id="RBWV01000010">
    <property type="protein sequence ID" value="RKS77683.1"/>
    <property type="molecule type" value="Genomic_DNA"/>
</dbReference>